<keyword evidence="8" id="KW-1185">Reference proteome</keyword>
<evidence type="ECO:0000259" key="5">
    <source>
        <dbReference type="Pfam" id="PF06862"/>
    </source>
</evidence>
<dbReference type="OrthoDB" id="10264378at2759"/>
<feature type="compositionally biased region" description="Polar residues" evidence="4">
    <location>
        <begin position="116"/>
        <end position="136"/>
    </location>
</feature>
<dbReference type="PANTHER" id="PTHR12933">
    <property type="entry name" value="ORF PROTEIN-RELATED"/>
    <property type="match status" value="1"/>
</dbReference>
<sequence>MAKPAKKKGPKGKKARAKAKLDKVWGEHVDEEARQQSKYRLGKSKHRVQTTDVDPLAKTRRGVASSFDHFLHRKQQLYEQKRLINNGYGARERSLSIVDTDGSSSDESMGEDPSDNSLNHFLQRISGPQSSSEMTVSNNGEDESSNNDETQSESEESLSGGEGSIAAESSGEDDSVDERDMQDALQSHAAGRDPYDKHFNEPFDRANEAIGKKSRRISTASMLSSSIDMQATGSLIEILENVESIEKKRSKTRKAWEALSLGPYQHVRQVLTRNWAGVNHLKDNKLSVPFSPLQLALYPAISSYADVMISSVTRRNRNDVANLLSLHIINHVLTSRSRVHRHNLRIKELTKGSGETGQVIEDDDENKWRDQGYTRPKVLVLLPTRGTCHEFVKRITASLGDSAIVDNEERFDAEYGPLDPIDDDDSTGNARRNVVLRQKGPEWNELFGDDANSDDDFKIGLALTPHVAKSADKKKKKVDSGSGASGVKVKLFADFFHSDIILASPIGLKMAISGGDEDDDDEEEADTNADFLSSIEICFVSSSDVMLMQNWDHVNGVLESLNQQPKNIADIDFSRVRNYFLEGKGANWRQLIVTSQFSDPHILSTFRRHALSIEGQLKMRRKTSVEDASVCDVMVRVKQVFQRVPCISVSEAGSNRLRYFSESILPKLTRLKQKHTLIYIPSYFDFVAVRNMMLKREMDFVSVTEYARVSEVSRGRARFLQGRKQFMLYTGRAHYFMRHSIKGIRHLVFFGLPEHAAFYPSVVNMLNDGMSETSTEDDDATRLPLSCLSLYTKFDAHQLERIVGASHTERMIKGDKSSFLFCS</sequence>
<evidence type="ECO:0000256" key="3">
    <source>
        <dbReference type="ARBA" id="ARBA00023242"/>
    </source>
</evidence>
<dbReference type="eggNOG" id="KOG2340">
    <property type="taxonomic scope" value="Eukaryota"/>
</dbReference>
<evidence type="ECO:0000259" key="6">
    <source>
        <dbReference type="Pfam" id="PF22916"/>
    </source>
</evidence>
<evidence type="ECO:0000256" key="1">
    <source>
        <dbReference type="ARBA" id="ARBA00004604"/>
    </source>
</evidence>
<gene>
    <name evidence="7" type="ORF">THAOC_24308</name>
</gene>
<dbReference type="GO" id="GO:0000462">
    <property type="term" value="P:maturation of SSU-rRNA from tricistronic rRNA transcript (SSU-rRNA, 5.8S rRNA, LSU-rRNA)"/>
    <property type="evidence" value="ECO:0007669"/>
    <property type="project" value="TreeGrafter"/>
</dbReference>
<accession>K0S4P7</accession>
<evidence type="ECO:0008006" key="9">
    <source>
        <dbReference type="Google" id="ProtNLM"/>
    </source>
</evidence>
<evidence type="ECO:0000256" key="4">
    <source>
        <dbReference type="SAM" id="MobiDB-lite"/>
    </source>
</evidence>
<protein>
    <recommendedName>
        <fullName evidence="9">U3 small nucleolar RNA-associated protein 25</fullName>
    </recommendedName>
</protein>
<dbReference type="GO" id="GO:0019843">
    <property type="term" value="F:rRNA binding"/>
    <property type="evidence" value="ECO:0007669"/>
    <property type="project" value="TreeGrafter"/>
</dbReference>
<feature type="compositionally biased region" description="Acidic residues" evidence="4">
    <location>
        <begin position="140"/>
        <end position="156"/>
    </location>
</feature>
<comment type="similarity">
    <text evidence="2">Belongs to the UTP25 family.</text>
</comment>
<feature type="compositionally biased region" description="Basic and acidic residues" evidence="4">
    <location>
        <begin position="19"/>
        <end position="35"/>
    </location>
</feature>
<name>K0S4P7_THAOC</name>
<evidence type="ECO:0000313" key="8">
    <source>
        <dbReference type="Proteomes" id="UP000266841"/>
    </source>
</evidence>
<dbReference type="GO" id="GO:0034511">
    <property type="term" value="F:U3 snoRNA binding"/>
    <property type="evidence" value="ECO:0007669"/>
    <property type="project" value="InterPro"/>
</dbReference>
<evidence type="ECO:0000256" key="2">
    <source>
        <dbReference type="ARBA" id="ARBA00009223"/>
    </source>
</evidence>
<comment type="caution">
    <text evidence="7">The sequence shown here is derived from an EMBL/GenBank/DDBJ whole genome shotgun (WGS) entry which is preliminary data.</text>
</comment>
<proteinExistence type="inferred from homology"/>
<dbReference type="GO" id="GO:0032040">
    <property type="term" value="C:small-subunit processome"/>
    <property type="evidence" value="ECO:0007669"/>
    <property type="project" value="TreeGrafter"/>
</dbReference>
<feature type="compositionally biased region" description="Basic residues" evidence="4">
    <location>
        <begin position="1"/>
        <end position="18"/>
    </location>
</feature>
<dbReference type="AlphaFoldDB" id="K0S4P7"/>
<keyword evidence="3" id="KW-0539">Nucleus</keyword>
<feature type="region of interest" description="Disordered" evidence="4">
    <location>
        <begin position="1"/>
        <end position="61"/>
    </location>
</feature>
<feature type="region of interest" description="Disordered" evidence="4">
    <location>
        <begin position="86"/>
        <end position="181"/>
    </location>
</feature>
<comment type="subcellular location">
    <subcellularLocation>
        <location evidence="1">Nucleus</location>
        <location evidence="1">Nucleolus</location>
    </subcellularLocation>
</comment>
<dbReference type="InterPro" id="IPR053940">
    <property type="entry name" value="UTP25_NTPase-like"/>
</dbReference>
<feature type="domain" description="UTP25 NTP hydrolase-like" evidence="6">
    <location>
        <begin position="304"/>
        <end position="616"/>
    </location>
</feature>
<dbReference type="Pfam" id="PF22916">
    <property type="entry name" value="UTP25_NTPase-like"/>
    <property type="match status" value="1"/>
</dbReference>
<evidence type="ECO:0000313" key="7">
    <source>
        <dbReference type="EMBL" id="EJK55901.1"/>
    </source>
</evidence>
<dbReference type="InterPro" id="IPR053939">
    <property type="entry name" value="UTP25_C"/>
</dbReference>
<dbReference type="OMA" id="ASHTERM"/>
<organism evidence="7 8">
    <name type="scientific">Thalassiosira oceanica</name>
    <name type="common">Marine diatom</name>
    <dbReference type="NCBI Taxonomy" id="159749"/>
    <lineage>
        <taxon>Eukaryota</taxon>
        <taxon>Sar</taxon>
        <taxon>Stramenopiles</taxon>
        <taxon>Ochrophyta</taxon>
        <taxon>Bacillariophyta</taxon>
        <taxon>Coscinodiscophyceae</taxon>
        <taxon>Thalassiosirophycidae</taxon>
        <taxon>Thalassiosirales</taxon>
        <taxon>Thalassiosiraceae</taxon>
        <taxon>Thalassiosira</taxon>
    </lineage>
</organism>
<dbReference type="InterPro" id="IPR010678">
    <property type="entry name" value="UTP25"/>
</dbReference>
<dbReference type="Pfam" id="PF06862">
    <property type="entry name" value="Utp25_C"/>
    <property type="match status" value="1"/>
</dbReference>
<feature type="domain" description="UTP25 C-terminal" evidence="5">
    <location>
        <begin position="630"/>
        <end position="821"/>
    </location>
</feature>
<dbReference type="PANTHER" id="PTHR12933:SF0">
    <property type="entry name" value="U3 SMALL NUCLEOLAR RNA-ASSOCIATED PROTEIN 25 HOMOLOG"/>
    <property type="match status" value="1"/>
</dbReference>
<dbReference type="EMBL" id="AGNL01032947">
    <property type="protein sequence ID" value="EJK55901.1"/>
    <property type="molecule type" value="Genomic_DNA"/>
</dbReference>
<reference evidence="7 8" key="1">
    <citation type="journal article" date="2012" name="Genome Biol.">
        <title>Genome and low-iron response of an oceanic diatom adapted to chronic iron limitation.</title>
        <authorList>
            <person name="Lommer M."/>
            <person name="Specht M."/>
            <person name="Roy A.S."/>
            <person name="Kraemer L."/>
            <person name="Andreson R."/>
            <person name="Gutowska M.A."/>
            <person name="Wolf J."/>
            <person name="Bergner S.V."/>
            <person name="Schilhabel M.B."/>
            <person name="Klostermeier U.C."/>
            <person name="Beiko R.G."/>
            <person name="Rosenstiel P."/>
            <person name="Hippler M."/>
            <person name="Laroche J."/>
        </authorList>
    </citation>
    <scope>NUCLEOTIDE SEQUENCE [LARGE SCALE GENOMIC DNA]</scope>
    <source>
        <strain evidence="7 8">CCMP1005</strain>
    </source>
</reference>
<dbReference type="Proteomes" id="UP000266841">
    <property type="component" value="Unassembled WGS sequence"/>
</dbReference>